<evidence type="ECO:0000313" key="1">
    <source>
        <dbReference type="EMBL" id="KAK0502636.1"/>
    </source>
</evidence>
<organism evidence="1 2">
    <name type="scientific">Armillaria luteobubalina</name>
    <dbReference type="NCBI Taxonomy" id="153913"/>
    <lineage>
        <taxon>Eukaryota</taxon>
        <taxon>Fungi</taxon>
        <taxon>Dikarya</taxon>
        <taxon>Basidiomycota</taxon>
        <taxon>Agaricomycotina</taxon>
        <taxon>Agaricomycetes</taxon>
        <taxon>Agaricomycetidae</taxon>
        <taxon>Agaricales</taxon>
        <taxon>Marasmiineae</taxon>
        <taxon>Physalacriaceae</taxon>
        <taxon>Armillaria</taxon>
    </lineage>
</organism>
<dbReference type="AlphaFoldDB" id="A0AA39QHT8"/>
<keyword evidence="2" id="KW-1185">Reference proteome</keyword>
<comment type="caution">
    <text evidence="1">The sequence shown here is derived from an EMBL/GenBank/DDBJ whole genome shotgun (WGS) entry which is preliminary data.</text>
</comment>
<sequence>MFLRSDLRYGDDDPLSWPQPYVHQYCHLAVIRSPPLNLSQSHPNAPLHWLPGGNDFHEADSAGECRGPGFLHHHRLASLQNRVNIITEKARGTTLSDGAKDLKHMYMLLLHDFLEHLKHLPMSLEKVQLNVRETQRVSLYLQVLLDYMLVYKPQINLISDSTAVRMADSGVTGAFTTNMQIAQDFF</sequence>
<accession>A0AA39QHT8</accession>
<dbReference type="Proteomes" id="UP001175228">
    <property type="component" value="Unassembled WGS sequence"/>
</dbReference>
<reference evidence="1" key="1">
    <citation type="submission" date="2023-06" db="EMBL/GenBank/DDBJ databases">
        <authorList>
            <consortium name="Lawrence Berkeley National Laboratory"/>
            <person name="Ahrendt S."/>
            <person name="Sahu N."/>
            <person name="Indic B."/>
            <person name="Wong-Bajracharya J."/>
            <person name="Merenyi Z."/>
            <person name="Ke H.-M."/>
            <person name="Monk M."/>
            <person name="Kocsube S."/>
            <person name="Drula E."/>
            <person name="Lipzen A."/>
            <person name="Balint B."/>
            <person name="Henrissat B."/>
            <person name="Andreopoulos B."/>
            <person name="Martin F.M."/>
            <person name="Harder C.B."/>
            <person name="Rigling D."/>
            <person name="Ford K.L."/>
            <person name="Foster G.D."/>
            <person name="Pangilinan J."/>
            <person name="Papanicolaou A."/>
            <person name="Barry K."/>
            <person name="LaButti K."/>
            <person name="Viragh M."/>
            <person name="Koriabine M."/>
            <person name="Yan M."/>
            <person name="Riley R."/>
            <person name="Champramary S."/>
            <person name="Plett K.L."/>
            <person name="Tsai I.J."/>
            <person name="Slot J."/>
            <person name="Sipos G."/>
            <person name="Plett J."/>
            <person name="Nagy L.G."/>
            <person name="Grigoriev I.V."/>
        </authorList>
    </citation>
    <scope>NUCLEOTIDE SEQUENCE</scope>
    <source>
        <strain evidence="1">HWK02</strain>
    </source>
</reference>
<gene>
    <name evidence="1" type="ORF">EDD18DRAFT_1345455</name>
</gene>
<evidence type="ECO:0000313" key="2">
    <source>
        <dbReference type="Proteomes" id="UP001175228"/>
    </source>
</evidence>
<protein>
    <submittedName>
        <fullName evidence="1">Uncharacterized protein</fullName>
    </submittedName>
</protein>
<proteinExistence type="predicted"/>
<dbReference type="EMBL" id="JAUEPU010000004">
    <property type="protein sequence ID" value="KAK0502636.1"/>
    <property type="molecule type" value="Genomic_DNA"/>
</dbReference>
<name>A0AA39QHT8_9AGAR</name>